<comment type="caution">
    <text evidence="1">The sequence shown here is derived from an EMBL/GenBank/DDBJ whole genome shotgun (WGS) entry which is preliminary data.</text>
</comment>
<organism evidence="1 2">
    <name type="scientific">Blepharisma stoltei</name>
    <dbReference type="NCBI Taxonomy" id="1481888"/>
    <lineage>
        <taxon>Eukaryota</taxon>
        <taxon>Sar</taxon>
        <taxon>Alveolata</taxon>
        <taxon>Ciliophora</taxon>
        <taxon>Postciliodesmatophora</taxon>
        <taxon>Heterotrichea</taxon>
        <taxon>Heterotrichida</taxon>
        <taxon>Blepharismidae</taxon>
        <taxon>Blepharisma</taxon>
    </lineage>
</organism>
<sequence length="132" mass="15883">MPALTGLFKGINYNLFLSSNSFSYNNYRIHHMQIFTLEYLIPTSLHYHQVVTMGKLELWNITTGCIFFRQQRELMELCFYCKLCLKTSIKNFLFWIYKFHEDGYSDNGKIRVMKIITGCIFFRQKRDFIELC</sequence>
<gene>
    <name evidence="1" type="ORF">BSTOLATCC_MIC46937</name>
</gene>
<dbReference type="Proteomes" id="UP001162131">
    <property type="component" value="Unassembled WGS sequence"/>
</dbReference>
<keyword evidence="2" id="KW-1185">Reference proteome</keyword>
<evidence type="ECO:0000313" key="1">
    <source>
        <dbReference type="EMBL" id="CAG9328848.1"/>
    </source>
</evidence>
<protein>
    <submittedName>
        <fullName evidence="1">Uncharacterized protein</fullName>
    </submittedName>
</protein>
<dbReference type="AlphaFoldDB" id="A0AAU9JS71"/>
<proteinExistence type="predicted"/>
<accession>A0AAU9JS71</accession>
<name>A0AAU9JS71_9CILI</name>
<reference evidence="1" key="1">
    <citation type="submission" date="2021-09" db="EMBL/GenBank/DDBJ databases">
        <authorList>
            <consortium name="AG Swart"/>
            <person name="Singh M."/>
            <person name="Singh A."/>
            <person name="Seah K."/>
            <person name="Emmerich C."/>
        </authorList>
    </citation>
    <scope>NUCLEOTIDE SEQUENCE</scope>
    <source>
        <strain evidence="1">ATCC30299</strain>
    </source>
</reference>
<evidence type="ECO:0000313" key="2">
    <source>
        <dbReference type="Proteomes" id="UP001162131"/>
    </source>
</evidence>
<dbReference type="EMBL" id="CAJZBQ010000046">
    <property type="protein sequence ID" value="CAG9328848.1"/>
    <property type="molecule type" value="Genomic_DNA"/>
</dbReference>